<dbReference type="InterPro" id="IPR005651">
    <property type="entry name" value="Trm112-like"/>
</dbReference>
<evidence type="ECO:0000313" key="3">
    <source>
        <dbReference type="Proteomes" id="UP000266273"/>
    </source>
</evidence>
<dbReference type="Proteomes" id="UP000266273">
    <property type="component" value="Unassembled WGS sequence"/>
</dbReference>
<keyword evidence="3" id="KW-1185">Reference proteome</keyword>
<dbReference type="RefSeq" id="WP_119060445.1">
    <property type="nucleotide sequence ID" value="NZ_QXDF01000001.1"/>
</dbReference>
<dbReference type="OrthoDB" id="9812205at2"/>
<dbReference type="FunFam" id="2.20.25.10:FF:000002">
    <property type="entry name" value="UPF0434 protein YcaR"/>
    <property type="match status" value="1"/>
</dbReference>
<name>A0A397Q3E6_9HYPH</name>
<sequence length="71" mass="7979">MSEADRDQTSNQTAGEVDPKLLEILVCPLTKQPLEYDRQAQELISRSAKLAFPIRDGIPVLLVDEARQLED</sequence>
<accession>A0A397Q3E6</accession>
<dbReference type="SUPFAM" id="SSF158997">
    <property type="entry name" value="Trm112p-like"/>
    <property type="match status" value="1"/>
</dbReference>
<dbReference type="EMBL" id="QXDF01000001">
    <property type="protein sequence ID" value="RIA55558.1"/>
    <property type="molecule type" value="Genomic_DNA"/>
</dbReference>
<dbReference type="PANTHER" id="PTHR33505">
    <property type="entry name" value="ZGC:162634"/>
    <property type="match status" value="1"/>
</dbReference>
<dbReference type="HAMAP" id="MF_01187">
    <property type="entry name" value="UPF0434"/>
    <property type="match status" value="1"/>
</dbReference>
<evidence type="ECO:0000313" key="2">
    <source>
        <dbReference type="EMBL" id="RIA55558.1"/>
    </source>
</evidence>
<organism evidence="2 3">
    <name type="scientific">Dichotomicrobium thermohalophilum</name>
    <dbReference type="NCBI Taxonomy" id="933063"/>
    <lineage>
        <taxon>Bacteria</taxon>
        <taxon>Pseudomonadati</taxon>
        <taxon>Pseudomonadota</taxon>
        <taxon>Alphaproteobacteria</taxon>
        <taxon>Hyphomicrobiales</taxon>
        <taxon>Hyphomicrobiaceae</taxon>
        <taxon>Dichotomicrobium</taxon>
    </lineage>
</organism>
<dbReference type="PANTHER" id="PTHR33505:SF4">
    <property type="entry name" value="PROTEIN PREY, MITOCHONDRIAL"/>
    <property type="match status" value="1"/>
</dbReference>
<protein>
    <recommendedName>
        <fullName evidence="1">UPF0434 protein BXY53_0625</fullName>
    </recommendedName>
</protein>
<reference evidence="2 3" key="1">
    <citation type="submission" date="2018-08" db="EMBL/GenBank/DDBJ databases">
        <title>Genomic Encyclopedia of Archaeal and Bacterial Type Strains, Phase II (KMG-II): from individual species to whole genera.</title>
        <authorList>
            <person name="Goeker M."/>
        </authorList>
    </citation>
    <scope>NUCLEOTIDE SEQUENCE [LARGE SCALE GENOMIC DNA]</scope>
    <source>
        <strain evidence="2 3">DSM 5002</strain>
    </source>
</reference>
<dbReference type="AlphaFoldDB" id="A0A397Q3E6"/>
<gene>
    <name evidence="2" type="ORF">BXY53_0625</name>
</gene>
<comment type="similarity">
    <text evidence="1">Belongs to the UPF0434 family.</text>
</comment>
<proteinExistence type="inferred from homology"/>
<comment type="caution">
    <text evidence="2">The sequence shown here is derived from an EMBL/GenBank/DDBJ whole genome shotgun (WGS) entry which is preliminary data.</text>
</comment>
<dbReference type="GO" id="GO:0005829">
    <property type="term" value="C:cytosol"/>
    <property type="evidence" value="ECO:0007669"/>
    <property type="project" value="TreeGrafter"/>
</dbReference>
<evidence type="ECO:0000256" key="1">
    <source>
        <dbReference type="HAMAP-Rule" id="MF_01187"/>
    </source>
</evidence>
<dbReference type="Gene3D" id="2.20.25.10">
    <property type="match status" value="1"/>
</dbReference>
<dbReference type="Pfam" id="PF03966">
    <property type="entry name" value="Trm112p"/>
    <property type="match status" value="1"/>
</dbReference>